<proteinExistence type="predicted"/>
<dbReference type="GO" id="GO:0003676">
    <property type="term" value="F:nucleic acid binding"/>
    <property type="evidence" value="ECO:0007669"/>
    <property type="project" value="InterPro"/>
</dbReference>
<gene>
    <name evidence="2" type="primary">AlNc14C539G12096</name>
    <name evidence="2" type="ORF">ALNC14_136000</name>
</gene>
<dbReference type="InterPro" id="IPR038717">
    <property type="entry name" value="Tc1-like_DDE_dom"/>
</dbReference>
<dbReference type="InterPro" id="IPR052338">
    <property type="entry name" value="Transposase_5"/>
</dbReference>
<reference evidence="2" key="1">
    <citation type="journal article" date="2011" name="PLoS Biol.">
        <title>Gene gain and loss during evolution of obligate parasitism in the white rust pathogen of Arabidopsis thaliana.</title>
        <authorList>
            <person name="Kemen E."/>
            <person name="Gardiner A."/>
            <person name="Schultz-Larsen T."/>
            <person name="Kemen A.C."/>
            <person name="Balmuth A.L."/>
            <person name="Robert-Seilaniantz A."/>
            <person name="Bailey K."/>
            <person name="Holub E."/>
            <person name="Studholme D.J."/>
            <person name="Maclean D."/>
            <person name="Jones J.D."/>
        </authorList>
    </citation>
    <scope>NUCLEOTIDE SEQUENCE</scope>
</reference>
<name>F0X109_9STRA</name>
<organism evidence="2">
    <name type="scientific">Albugo laibachii Nc14</name>
    <dbReference type="NCBI Taxonomy" id="890382"/>
    <lineage>
        <taxon>Eukaryota</taxon>
        <taxon>Sar</taxon>
        <taxon>Stramenopiles</taxon>
        <taxon>Oomycota</taxon>
        <taxon>Peronosporomycetes</taxon>
        <taxon>Albuginales</taxon>
        <taxon>Albuginaceae</taxon>
        <taxon>Albugo</taxon>
    </lineage>
</organism>
<dbReference type="PANTHER" id="PTHR23022:SF135">
    <property type="entry name" value="SI:DKEY-77F5.3"/>
    <property type="match status" value="1"/>
</dbReference>
<accession>F0X109</accession>
<feature type="domain" description="Tc1-like transposase DDE" evidence="1">
    <location>
        <begin position="39"/>
        <end position="191"/>
    </location>
</feature>
<dbReference type="Gene3D" id="3.30.420.10">
    <property type="entry name" value="Ribonuclease H-like superfamily/Ribonuclease H"/>
    <property type="match status" value="1"/>
</dbReference>
<dbReference type="HOGENOM" id="CLU_033666_0_6_1"/>
<protein>
    <submittedName>
        <fullName evidence="2">Tc1like transporase putative</fullName>
    </submittedName>
</protein>
<dbReference type="AlphaFoldDB" id="F0X109"/>
<reference evidence="2" key="2">
    <citation type="submission" date="2011-02" db="EMBL/GenBank/DDBJ databases">
        <authorList>
            <person name="MacLean D."/>
        </authorList>
    </citation>
    <scope>NUCLEOTIDE SEQUENCE</scope>
</reference>
<dbReference type="PANTHER" id="PTHR23022">
    <property type="entry name" value="TRANSPOSABLE ELEMENT-RELATED"/>
    <property type="match status" value="1"/>
</dbReference>
<evidence type="ECO:0000313" key="2">
    <source>
        <dbReference type="EMBL" id="CCA27456.1"/>
    </source>
</evidence>
<evidence type="ECO:0000259" key="1">
    <source>
        <dbReference type="Pfam" id="PF13358"/>
    </source>
</evidence>
<dbReference type="Pfam" id="PF13358">
    <property type="entry name" value="DDE_3"/>
    <property type="match status" value="1"/>
</dbReference>
<dbReference type="InterPro" id="IPR036397">
    <property type="entry name" value="RNaseH_sf"/>
</dbReference>
<sequence length="236" mass="27121">MGRSARKKPYLKKDQKRKRLAYAKKLLNKFVDAKDWECVLYTDESSVQLHGTSGNVSVWRRPNEAFHEKCTVPTFRSNRQSLMVWSSISASGVGKMLFCTDSVTGEYYRNLFLEEIPITRELLLLPVTVWFVQDGAPAHRAKATKAVVKELDLDDLGHPPQSPDLNPIENLWAEMKRELHKNPASSSDDLKQKLGQIWYSIDKALVRKNCDVYPWTSRIGCEAERWPHQVLTGFRS</sequence>
<dbReference type="EMBL" id="FR824570">
    <property type="protein sequence ID" value="CCA27456.1"/>
    <property type="molecule type" value="Genomic_DNA"/>
</dbReference>